<dbReference type="SUPFAM" id="SSF55811">
    <property type="entry name" value="Nudix"/>
    <property type="match status" value="1"/>
</dbReference>
<gene>
    <name evidence="4" type="ORF">GSI_10565</name>
</gene>
<dbReference type="EMBL" id="AYKW01000034">
    <property type="protein sequence ID" value="PIL27417.1"/>
    <property type="molecule type" value="Genomic_DNA"/>
</dbReference>
<dbReference type="InterPro" id="IPR039935">
    <property type="entry name" value="YML079W-like"/>
</dbReference>
<name>A0A2G8S100_9APHY</name>
<dbReference type="AlphaFoldDB" id="A0A2G8S100"/>
<dbReference type="GO" id="GO:0016787">
    <property type="term" value="F:hydrolase activity"/>
    <property type="evidence" value="ECO:0007669"/>
    <property type="project" value="UniProtKB-KW"/>
</dbReference>
<dbReference type="InterPro" id="IPR014710">
    <property type="entry name" value="RmlC-like_jellyroll"/>
</dbReference>
<dbReference type="PROSITE" id="PS51462">
    <property type="entry name" value="NUDIX"/>
    <property type="match status" value="1"/>
</dbReference>
<protein>
    <recommendedName>
        <fullName evidence="3">Nudix hydrolase domain-containing protein</fullName>
    </recommendedName>
</protein>
<dbReference type="Gene3D" id="3.90.79.10">
    <property type="entry name" value="Nucleoside Triphosphate Pyrophosphohydrolase"/>
    <property type="match status" value="1"/>
</dbReference>
<dbReference type="PROSITE" id="PS00893">
    <property type="entry name" value="NUDIX_BOX"/>
    <property type="match status" value="1"/>
</dbReference>
<keyword evidence="5" id="KW-1185">Reference proteome</keyword>
<dbReference type="PANTHER" id="PTHR33387">
    <property type="entry name" value="RMLC-LIKE JELLY ROLL FOLD PROTEIN"/>
    <property type="match status" value="1"/>
</dbReference>
<keyword evidence="2" id="KW-1133">Transmembrane helix</keyword>
<dbReference type="InterPro" id="IPR009327">
    <property type="entry name" value="Cupin_DUF985"/>
</dbReference>
<evidence type="ECO:0000313" key="4">
    <source>
        <dbReference type="EMBL" id="PIL27417.1"/>
    </source>
</evidence>
<sequence>MSSLFGDRRAYTVLGAAAVAIAALPAIYVAVKNKLKYRRVEKQLTSREFVLAAGAVAFQFDASGAPKRVLLAHHAPRDAWLLSKGRKDEGEDLATTAVREVFEETGYLCRLHSVPHLPTCAPLPAELAGMDYQSHSARIANNSSEPFMITLRPCGVGMLKLIFWYIGAVDVPYEVGLTSNSTYQPGSHQFAEGFDEIRLFDIDEAIKKLAFEGDRALVRTAVGILTAPLSYRGSPEYFFSPPTLLPDTKMTTSTDYLSYTIPNSVLIEQIKLVPHTEGGFFAETDRQEEEIPSPWADKALRPLATSIYYLLTPDEPNGVFHMNRSATMHVLHQGRAEYTLITPGNPPKVERKVMGPNIHAGEVLQLLVPTGVWKMSRLLPEDREAAASHKDGKECYGCLITEVVFPGFVWEDHAFLTPSKFYELFEDRDSPEVQELIKHVKKE</sequence>
<dbReference type="Pfam" id="PF00293">
    <property type="entry name" value="NUDIX"/>
    <property type="match status" value="1"/>
</dbReference>
<organism evidence="4 5">
    <name type="scientific">Ganoderma sinense ZZ0214-1</name>
    <dbReference type="NCBI Taxonomy" id="1077348"/>
    <lineage>
        <taxon>Eukaryota</taxon>
        <taxon>Fungi</taxon>
        <taxon>Dikarya</taxon>
        <taxon>Basidiomycota</taxon>
        <taxon>Agaricomycotina</taxon>
        <taxon>Agaricomycetes</taxon>
        <taxon>Polyporales</taxon>
        <taxon>Polyporaceae</taxon>
        <taxon>Ganoderma</taxon>
    </lineage>
</organism>
<dbReference type="InterPro" id="IPR011051">
    <property type="entry name" value="RmlC_Cupin_sf"/>
</dbReference>
<dbReference type="CDD" id="cd06121">
    <property type="entry name" value="cupin_YML079wp"/>
    <property type="match status" value="1"/>
</dbReference>
<dbReference type="SUPFAM" id="SSF51182">
    <property type="entry name" value="RmlC-like cupins"/>
    <property type="match status" value="1"/>
</dbReference>
<proteinExistence type="predicted"/>
<dbReference type="Proteomes" id="UP000230002">
    <property type="component" value="Unassembled WGS sequence"/>
</dbReference>
<evidence type="ECO:0000256" key="1">
    <source>
        <dbReference type="ARBA" id="ARBA00022801"/>
    </source>
</evidence>
<evidence type="ECO:0000313" key="5">
    <source>
        <dbReference type="Proteomes" id="UP000230002"/>
    </source>
</evidence>
<dbReference type="Pfam" id="PF06172">
    <property type="entry name" value="Cupin_5"/>
    <property type="match status" value="1"/>
</dbReference>
<evidence type="ECO:0000259" key="3">
    <source>
        <dbReference type="PROSITE" id="PS51462"/>
    </source>
</evidence>
<comment type="caution">
    <text evidence="4">The sequence shown here is derived from an EMBL/GenBank/DDBJ whole genome shotgun (WGS) entry which is preliminary data.</text>
</comment>
<keyword evidence="1" id="KW-0378">Hydrolase</keyword>
<keyword evidence="2" id="KW-0472">Membrane</keyword>
<dbReference type="InterPro" id="IPR020084">
    <property type="entry name" value="NUDIX_hydrolase_CS"/>
</dbReference>
<dbReference type="InterPro" id="IPR015797">
    <property type="entry name" value="NUDIX_hydrolase-like_dom_sf"/>
</dbReference>
<dbReference type="InterPro" id="IPR000086">
    <property type="entry name" value="NUDIX_hydrolase_dom"/>
</dbReference>
<feature type="transmembrane region" description="Helical" evidence="2">
    <location>
        <begin position="12"/>
        <end position="31"/>
    </location>
</feature>
<reference evidence="4 5" key="1">
    <citation type="journal article" date="2015" name="Sci. Rep.">
        <title>Chromosome-level genome map provides insights into diverse defense mechanisms in the medicinal fungus Ganoderma sinense.</title>
        <authorList>
            <person name="Zhu Y."/>
            <person name="Xu J."/>
            <person name="Sun C."/>
            <person name="Zhou S."/>
            <person name="Xu H."/>
            <person name="Nelson D.R."/>
            <person name="Qian J."/>
            <person name="Song J."/>
            <person name="Luo H."/>
            <person name="Xiang L."/>
            <person name="Li Y."/>
            <person name="Xu Z."/>
            <person name="Ji A."/>
            <person name="Wang L."/>
            <person name="Lu S."/>
            <person name="Hayward A."/>
            <person name="Sun W."/>
            <person name="Li X."/>
            <person name="Schwartz D.C."/>
            <person name="Wang Y."/>
            <person name="Chen S."/>
        </authorList>
    </citation>
    <scope>NUCLEOTIDE SEQUENCE [LARGE SCALE GENOMIC DNA]</scope>
    <source>
        <strain evidence="4 5">ZZ0214-1</strain>
    </source>
</reference>
<dbReference type="OrthoDB" id="6614653at2759"/>
<dbReference type="PANTHER" id="PTHR33387:SF3">
    <property type="entry name" value="DUF985 DOMAIN-CONTAINING PROTEIN"/>
    <property type="match status" value="1"/>
</dbReference>
<evidence type="ECO:0000256" key="2">
    <source>
        <dbReference type="SAM" id="Phobius"/>
    </source>
</evidence>
<keyword evidence="2" id="KW-0812">Transmembrane</keyword>
<dbReference type="Gene3D" id="2.60.120.10">
    <property type="entry name" value="Jelly Rolls"/>
    <property type="match status" value="1"/>
</dbReference>
<accession>A0A2G8S100</accession>
<feature type="domain" description="Nudix hydrolase" evidence="3">
    <location>
        <begin position="48"/>
        <end position="222"/>
    </location>
</feature>